<protein>
    <submittedName>
        <fullName evidence="4">3-carboxy-cis,cis-muconate cycloisomerase</fullName>
    </submittedName>
</protein>
<dbReference type="Gene3D" id="1.10.275.10">
    <property type="entry name" value="Fumarase/aspartase (N-terminal domain)"/>
    <property type="match status" value="1"/>
</dbReference>
<dbReference type="Gene3D" id="1.20.200.10">
    <property type="entry name" value="Fumarase/aspartase (Central domain)"/>
    <property type="match status" value="1"/>
</dbReference>
<dbReference type="InterPro" id="IPR008948">
    <property type="entry name" value="L-Aspartase-like"/>
</dbReference>
<dbReference type="InterPro" id="IPR022761">
    <property type="entry name" value="Fumarate_lyase_N"/>
</dbReference>
<dbReference type="PANTHER" id="PTHR43172:SF2">
    <property type="entry name" value="ADENYLOSUCCINATE LYASE C-TERMINAL DOMAIN-CONTAINING PROTEIN"/>
    <property type="match status" value="1"/>
</dbReference>
<evidence type="ECO:0000259" key="3">
    <source>
        <dbReference type="Pfam" id="PF00206"/>
    </source>
</evidence>
<dbReference type="SUPFAM" id="SSF48557">
    <property type="entry name" value="L-aspartase-like"/>
    <property type="match status" value="1"/>
</dbReference>
<dbReference type="RefSeq" id="WP_188667306.1">
    <property type="nucleotide sequence ID" value="NZ_BMJI01000004.1"/>
</dbReference>
<dbReference type="InterPro" id="IPR000362">
    <property type="entry name" value="Fumarate_lyase_fam"/>
</dbReference>
<dbReference type="EMBL" id="BMJI01000004">
    <property type="protein sequence ID" value="GGC86238.1"/>
    <property type="molecule type" value="Genomic_DNA"/>
</dbReference>
<comment type="similarity">
    <text evidence="2">Belongs to the class-II fumarase/aspartase family.</text>
</comment>
<evidence type="ECO:0000256" key="2">
    <source>
        <dbReference type="ARBA" id="ARBA00034772"/>
    </source>
</evidence>
<dbReference type="Proteomes" id="UP000597761">
    <property type="component" value="Unassembled WGS sequence"/>
</dbReference>
<keyword evidence="5" id="KW-1185">Reference proteome</keyword>
<evidence type="ECO:0000313" key="5">
    <source>
        <dbReference type="Proteomes" id="UP000597761"/>
    </source>
</evidence>
<dbReference type="InterPro" id="IPR020557">
    <property type="entry name" value="Fumarate_lyase_CS"/>
</dbReference>
<keyword evidence="1" id="KW-0456">Lyase</keyword>
<dbReference type="PROSITE" id="PS00163">
    <property type="entry name" value="FUMARATE_LYASES"/>
    <property type="match status" value="1"/>
</dbReference>
<feature type="domain" description="Fumarate lyase N-terminal" evidence="3">
    <location>
        <begin position="24"/>
        <end position="302"/>
    </location>
</feature>
<accession>A0ABQ1NZS8</accession>
<proteinExistence type="inferred from homology"/>
<dbReference type="PANTHER" id="PTHR43172">
    <property type="entry name" value="ADENYLOSUCCINATE LYASE"/>
    <property type="match status" value="1"/>
</dbReference>
<gene>
    <name evidence="4" type="ORF">GCM10011512_11430</name>
</gene>
<sequence>MSDSLLFAPGTAATADAVGDTAFAQAMLDVESAWVRAQADLGVAPAAAADAVAAAAVVGSLDLTALAAEAEGGANALIPLLTQLRRAVGAVDADAVRWVHRGLTSQDVIDTALVLLLRRAAASTLADAEAVAGNLRDLATTHRDTPMVGRTLAQHAVPYTFGLKAATWLQGVDVALDALHERVARLPVQCGGASGTLAAVGTLVEGTGVAPLDLVERFAGRLGLPAAAPWHTARLRLVEAAGAFTLLADALGKIATDVVLLGRPEIAELAEPAAPGRGGSSAMPQKRNPVLSVLIRRTALTVPHLMAQLHLAAALADDERPDGAWHTEWPALTTLLRLVPAAAASAAELTGGLVVHEDRMLATLRDAAPAVLSERITAVAAPLLAGVPGGTAGSGPSSPKDRLTAMLATAGSGEAGTARLRADLRAAVPAASLDDAGLDDLLDPTRYLGAAGELVDGVVAASAAAAQHRDTRTQ</sequence>
<organism evidence="4 5">
    <name type="scientific">Tersicoccus solisilvae</name>
    <dbReference type="NCBI Taxonomy" id="1882339"/>
    <lineage>
        <taxon>Bacteria</taxon>
        <taxon>Bacillati</taxon>
        <taxon>Actinomycetota</taxon>
        <taxon>Actinomycetes</taxon>
        <taxon>Micrococcales</taxon>
        <taxon>Micrococcaceae</taxon>
        <taxon>Tersicoccus</taxon>
    </lineage>
</organism>
<dbReference type="Pfam" id="PF00206">
    <property type="entry name" value="Lyase_1"/>
    <property type="match status" value="1"/>
</dbReference>
<comment type="caution">
    <text evidence="4">The sequence shown here is derived from an EMBL/GenBank/DDBJ whole genome shotgun (WGS) entry which is preliminary data.</text>
</comment>
<dbReference type="PRINTS" id="PR00149">
    <property type="entry name" value="FUMRATELYASE"/>
</dbReference>
<dbReference type="PRINTS" id="PR00145">
    <property type="entry name" value="ARGSUCLYASE"/>
</dbReference>
<evidence type="ECO:0000313" key="4">
    <source>
        <dbReference type="EMBL" id="GGC86238.1"/>
    </source>
</evidence>
<evidence type="ECO:0000256" key="1">
    <source>
        <dbReference type="ARBA" id="ARBA00023239"/>
    </source>
</evidence>
<dbReference type="InterPro" id="IPR024083">
    <property type="entry name" value="Fumarase/histidase_N"/>
</dbReference>
<name>A0ABQ1NZS8_9MICC</name>
<reference evidence="5" key="1">
    <citation type="journal article" date="2019" name="Int. J. Syst. Evol. Microbiol.">
        <title>The Global Catalogue of Microorganisms (GCM) 10K type strain sequencing project: providing services to taxonomists for standard genome sequencing and annotation.</title>
        <authorList>
            <consortium name="The Broad Institute Genomics Platform"/>
            <consortium name="The Broad Institute Genome Sequencing Center for Infectious Disease"/>
            <person name="Wu L."/>
            <person name="Ma J."/>
        </authorList>
    </citation>
    <scope>NUCLEOTIDE SEQUENCE [LARGE SCALE GENOMIC DNA]</scope>
    <source>
        <strain evidence="5">CGMCC 1.15480</strain>
    </source>
</reference>